<dbReference type="SUPFAM" id="SSF51197">
    <property type="entry name" value="Clavaminate synthase-like"/>
    <property type="match status" value="1"/>
</dbReference>
<sequence length="502" mass="55616">MNTPPEDETILSFQRFIAIKTALIKGNELAIATSWEHLLGQLRQEVQKVSDKGLSVFPIINYDDLSSPGKTLTFLADLRTRGSAIIRNVVPKDEAETWTSELDQYLQHNSHATVSQSDNVELHGLFWSPAQIKARAHPNMLAVQKFLMGQSWKTGDHYNQNSRVSVDHPLTYADRIRVVTQDGSCEFSPSTLNSVRSARVDGGGIERWDSDGYGGRMKGGTYEKIWSGNMEAYDPWDSSTRLDITTNLYDCESACTSFRMFQGLLALDSTSHPQMEICALPLKLATSYWLLRPFFSPKSPVGGKTDAFLSSANWVLNTNQNPDLHGAQPGHFQEINTILHPHLQLDKTLVPLPQLNAGDLVVWHPDTIYAQTKTSHPSACSSCSSSPTALSETITKLLDMPICPLTLTNAHFLYSQRKAFILGLPGPDYNNAPHLCDNDVGISGEGTYLGRPGVQEVYNAGGEAALRAMGLLAWDVDKMTIHEEAERRLIKMANDVLFPDQI</sequence>
<dbReference type="Proteomes" id="UP000241462">
    <property type="component" value="Unassembled WGS sequence"/>
</dbReference>
<evidence type="ECO:0000313" key="2">
    <source>
        <dbReference type="Proteomes" id="UP000241462"/>
    </source>
</evidence>
<dbReference type="InterPro" id="IPR027443">
    <property type="entry name" value="IPNS-like_sf"/>
</dbReference>
<dbReference type="InterPro" id="IPR010856">
    <property type="entry name" value="Gig2-like"/>
</dbReference>
<dbReference type="PANTHER" id="PTHR30613">
    <property type="entry name" value="UNCHARACTERIZED PROTEIN YBIU-RELATED"/>
    <property type="match status" value="1"/>
</dbReference>
<gene>
    <name evidence="1" type="ORF">BD289DRAFT_370015</name>
</gene>
<reference evidence="1 2" key="1">
    <citation type="journal article" date="2018" name="Mycol. Prog.">
        <title>Coniella lustricola, a new species from submerged detritus.</title>
        <authorList>
            <person name="Raudabaugh D.B."/>
            <person name="Iturriaga T."/>
            <person name="Carver A."/>
            <person name="Mondo S."/>
            <person name="Pangilinan J."/>
            <person name="Lipzen A."/>
            <person name="He G."/>
            <person name="Amirebrahimi M."/>
            <person name="Grigoriev I.V."/>
            <person name="Miller A.N."/>
        </authorList>
    </citation>
    <scope>NUCLEOTIDE SEQUENCE [LARGE SCALE GENOMIC DNA]</scope>
    <source>
        <strain evidence="1 2">B22-T-1</strain>
    </source>
</reference>
<dbReference type="AlphaFoldDB" id="A0A2T3A5W7"/>
<dbReference type="PANTHER" id="PTHR30613:SF1">
    <property type="entry name" value="DUF1479 DOMAIN PROTEIN (AFU_ORTHOLOGUE AFUA_5G09280)"/>
    <property type="match status" value="1"/>
</dbReference>
<evidence type="ECO:0000313" key="1">
    <source>
        <dbReference type="EMBL" id="PSR83409.1"/>
    </source>
</evidence>
<name>A0A2T3A5W7_9PEZI</name>
<dbReference type="Gene3D" id="2.60.120.330">
    <property type="entry name" value="B-lactam Antibiotic, Isopenicillin N Synthase, Chain"/>
    <property type="match status" value="1"/>
</dbReference>
<dbReference type="InParanoid" id="A0A2T3A5W7"/>
<evidence type="ECO:0008006" key="3">
    <source>
        <dbReference type="Google" id="ProtNLM"/>
    </source>
</evidence>
<organism evidence="1 2">
    <name type="scientific">Coniella lustricola</name>
    <dbReference type="NCBI Taxonomy" id="2025994"/>
    <lineage>
        <taxon>Eukaryota</taxon>
        <taxon>Fungi</taxon>
        <taxon>Dikarya</taxon>
        <taxon>Ascomycota</taxon>
        <taxon>Pezizomycotina</taxon>
        <taxon>Sordariomycetes</taxon>
        <taxon>Sordariomycetidae</taxon>
        <taxon>Diaporthales</taxon>
        <taxon>Schizoparmaceae</taxon>
        <taxon>Coniella</taxon>
    </lineage>
</organism>
<accession>A0A2T3A5W7</accession>
<keyword evidence="2" id="KW-1185">Reference proteome</keyword>
<proteinExistence type="predicted"/>
<dbReference type="STRING" id="2025994.A0A2T3A5W7"/>
<protein>
    <recommendedName>
        <fullName evidence="3">DUF1479 domain protein</fullName>
    </recommendedName>
</protein>
<dbReference type="OrthoDB" id="8249012at2759"/>
<dbReference type="Pfam" id="PF07350">
    <property type="entry name" value="Gig2-like"/>
    <property type="match status" value="1"/>
</dbReference>
<dbReference type="EMBL" id="KZ678460">
    <property type="protein sequence ID" value="PSR83409.1"/>
    <property type="molecule type" value="Genomic_DNA"/>
</dbReference>